<accession>W6RN64</accession>
<evidence type="ECO:0000313" key="1">
    <source>
        <dbReference type="EMBL" id="CDM60348.1"/>
    </source>
</evidence>
<name>W6RN64_9HYPH</name>
<reference evidence="1" key="1">
    <citation type="submission" date="2013-11" db="EMBL/GenBank/DDBJ databases">
        <title>Draft genome sequence of the broad-host-range Rhizobium sp. LPU83 strain, a member of the low-genetic diversity Oregon-like Rhizobium sp. group.</title>
        <authorList>
            <person name="Wibberg D."/>
            <person name="Puehler A."/>
            <person name="Schlueter A."/>
        </authorList>
    </citation>
    <scope>NUCLEOTIDE SEQUENCE [LARGE SCALE GENOMIC DNA]</scope>
    <source>
        <strain evidence="1">LPU83</strain>
        <plasmid evidence="1">pLPU83b</plasmid>
    </source>
</reference>
<dbReference type="EMBL" id="CBYB010000036">
    <property type="protein sequence ID" value="CDM60348.1"/>
    <property type="molecule type" value="Genomic_DNA"/>
</dbReference>
<keyword evidence="1" id="KW-0614">Plasmid</keyword>
<sequence length="60" mass="6637">MNLSLSDNVLFGRQFIDGEIAPVLHSVNLGDKLEELAEGLDFQIGERGRPFCAGLRRCFA</sequence>
<gene>
    <name evidence="1" type="ORF">LPU83_pLPU83b_0361</name>
</gene>
<dbReference type="Proteomes" id="UP000019443">
    <property type="component" value="Unassembled WGS sequence"/>
</dbReference>
<organism evidence="1 2">
    <name type="scientific">Rhizobium favelukesii</name>
    <dbReference type="NCBI Taxonomy" id="348824"/>
    <lineage>
        <taxon>Bacteria</taxon>
        <taxon>Pseudomonadati</taxon>
        <taxon>Pseudomonadota</taxon>
        <taxon>Alphaproteobacteria</taxon>
        <taxon>Hyphomicrobiales</taxon>
        <taxon>Rhizobiaceae</taxon>
        <taxon>Rhizobium/Agrobacterium group</taxon>
        <taxon>Rhizobium</taxon>
    </lineage>
</organism>
<geneLocation type="plasmid" evidence="1">
    <name>pLPU83b</name>
</geneLocation>
<evidence type="ECO:0000313" key="2">
    <source>
        <dbReference type="Proteomes" id="UP000019443"/>
    </source>
</evidence>
<proteinExistence type="predicted"/>
<dbReference type="InterPro" id="IPR027417">
    <property type="entry name" value="P-loop_NTPase"/>
</dbReference>
<dbReference type="Gene3D" id="3.40.50.300">
    <property type="entry name" value="P-loop containing nucleotide triphosphate hydrolases"/>
    <property type="match status" value="1"/>
</dbReference>
<dbReference type="AlphaFoldDB" id="W6RN64"/>
<protein>
    <submittedName>
        <fullName evidence="1">Uncharacterized protein</fullName>
    </submittedName>
</protein>
<comment type="caution">
    <text evidence="1">The sequence shown here is derived from an EMBL/GenBank/DDBJ whole genome shotgun (WGS) entry which is preliminary data.</text>
</comment>
<keyword evidence="2" id="KW-1185">Reference proteome</keyword>